<accession>A0A918P128</accession>
<dbReference type="Gene3D" id="3.10.640.10">
    <property type="entry name" value="Restriction endonuclease-like alpha-beta roll domain"/>
    <property type="match status" value="1"/>
</dbReference>
<dbReference type="AlphaFoldDB" id="A0A918P128"/>
<dbReference type="InterPro" id="IPR011335">
    <property type="entry name" value="Restrct_endonuc-II-like"/>
</dbReference>
<evidence type="ECO:0000313" key="1">
    <source>
        <dbReference type="EMBL" id="GGY12679.1"/>
    </source>
</evidence>
<evidence type="ECO:0000313" key="2">
    <source>
        <dbReference type="Proteomes" id="UP000645257"/>
    </source>
</evidence>
<dbReference type="PANTHER" id="PTHR38784:SF1">
    <property type="entry name" value="SUCROSE PHOSPHORYLASE"/>
    <property type="match status" value="1"/>
</dbReference>
<organism evidence="1 2">
    <name type="scientific">Paludibacterium paludis</name>
    <dbReference type="NCBI Taxonomy" id="1225769"/>
    <lineage>
        <taxon>Bacteria</taxon>
        <taxon>Pseudomonadati</taxon>
        <taxon>Pseudomonadota</taxon>
        <taxon>Betaproteobacteria</taxon>
        <taxon>Neisseriales</taxon>
        <taxon>Chromobacteriaceae</taxon>
        <taxon>Paludibacterium</taxon>
    </lineage>
</organism>
<proteinExistence type="predicted"/>
<dbReference type="EMBL" id="BMYX01000006">
    <property type="protein sequence ID" value="GGY12679.1"/>
    <property type="molecule type" value="Genomic_DNA"/>
</dbReference>
<dbReference type="InterPro" id="IPR038590">
    <property type="entry name" value="YaeQ_sf"/>
</dbReference>
<dbReference type="Proteomes" id="UP000645257">
    <property type="component" value="Unassembled WGS sequence"/>
</dbReference>
<name>A0A918P128_9NEIS</name>
<evidence type="ECO:0008006" key="3">
    <source>
        <dbReference type="Google" id="ProtNLM"/>
    </source>
</evidence>
<reference evidence="1" key="2">
    <citation type="submission" date="2020-09" db="EMBL/GenBank/DDBJ databases">
        <authorList>
            <person name="Sun Q."/>
            <person name="Kim S."/>
        </authorList>
    </citation>
    <scope>NUCLEOTIDE SEQUENCE</scope>
    <source>
        <strain evidence="1">KCTC 32182</strain>
    </source>
</reference>
<sequence>MALKATIYKADLSLSDMDRNYYASHSLTLAQHPSETLERMMLRIAVFALNASETLAFTRGISVDDEPDLWQHNLAGEIEHWIELGEPDEKRLRRAAGRAAAVTVYSYGGRSGDVWWQQNGDRYARFDNLAVWRIEPETLTALAALCQRGMQLTATVQDGTMWLSDGATTVAIEPAPLKAAR</sequence>
<dbReference type="InterPro" id="IPR009822">
    <property type="entry name" value="YaeQ"/>
</dbReference>
<dbReference type="Pfam" id="PF07152">
    <property type="entry name" value="YaeQ"/>
    <property type="match status" value="1"/>
</dbReference>
<dbReference type="CDD" id="cd22368">
    <property type="entry name" value="YaeQ-like"/>
    <property type="match status" value="1"/>
</dbReference>
<protein>
    <recommendedName>
        <fullName evidence="3">YaeQ family protein</fullName>
    </recommendedName>
</protein>
<dbReference type="PIRSF" id="PIRSF011484">
    <property type="entry name" value="YaeQ"/>
    <property type="match status" value="1"/>
</dbReference>
<dbReference type="SMART" id="SM01322">
    <property type="entry name" value="YaeQ"/>
    <property type="match status" value="1"/>
</dbReference>
<gene>
    <name evidence="1" type="primary">yaeQ</name>
    <name evidence="1" type="ORF">GCM10011289_14950</name>
</gene>
<dbReference type="RefSeq" id="WP_189532862.1">
    <property type="nucleotide sequence ID" value="NZ_BMYX01000006.1"/>
</dbReference>
<keyword evidence="2" id="KW-1185">Reference proteome</keyword>
<dbReference type="SUPFAM" id="SSF52980">
    <property type="entry name" value="Restriction endonuclease-like"/>
    <property type="match status" value="1"/>
</dbReference>
<reference evidence="1" key="1">
    <citation type="journal article" date="2014" name="Int. J. Syst. Evol. Microbiol.">
        <title>Complete genome sequence of Corynebacterium casei LMG S-19264T (=DSM 44701T), isolated from a smear-ripened cheese.</title>
        <authorList>
            <consortium name="US DOE Joint Genome Institute (JGI-PGF)"/>
            <person name="Walter F."/>
            <person name="Albersmeier A."/>
            <person name="Kalinowski J."/>
            <person name="Ruckert C."/>
        </authorList>
    </citation>
    <scope>NUCLEOTIDE SEQUENCE</scope>
    <source>
        <strain evidence="1">KCTC 32182</strain>
    </source>
</reference>
<dbReference type="PANTHER" id="PTHR38784">
    <property type="entry name" value="SUCROSE PHOSPHORYLASE"/>
    <property type="match status" value="1"/>
</dbReference>
<comment type="caution">
    <text evidence="1">The sequence shown here is derived from an EMBL/GenBank/DDBJ whole genome shotgun (WGS) entry which is preliminary data.</text>
</comment>